<dbReference type="InterPro" id="IPR036663">
    <property type="entry name" value="Fumarylacetoacetase_C_sf"/>
</dbReference>
<dbReference type="AlphaFoldDB" id="A0A2S3ZGP0"/>
<dbReference type="Gene3D" id="3.90.850.10">
    <property type="entry name" value="Fumarylacetoacetase-like, C-terminal domain"/>
    <property type="match status" value="1"/>
</dbReference>
<evidence type="ECO:0000256" key="1">
    <source>
        <dbReference type="ARBA" id="ARBA00010211"/>
    </source>
</evidence>
<dbReference type="Pfam" id="PF10370">
    <property type="entry name" value="Rv2993c-like_N"/>
    <property type="match status" value="1"/>
</dbReference>
<comment type="similarity">
    <text evidence="1">Belongs to the FAH family.</text>
</comment>
<evidence type="ECO:0000313" key="5">
    <source>
        <dbReference type="EMBL" id="POH66560.1"/>
    </source>
</evidence>
<name>A0A2S3ZGP0_9MICO</name>
<dbReference type="GO" id="GO:0044281">
    <property type="term" value="P:small molecule metabolic process"/>
    <property type="evidence" value="ECO:0007669"/>
    <property type="project" value="UniProtKB-ARBA"/>
</dbReference>
<dbReference type="Proteomes" id="UP000237340">
    <property type="component" value="Unassembled WGS sequence"/>
</dbReference>
<sequence length="243" mass="25287">MRIARLDTPAGPRHAVALGDRWHVIASPFAAPLVYTGDSIPADEAVLLASVDPRVVVGIGHNQPGHPLPMQAWHKSVHSVAGSGDDIYAVRDVGTVNIEGELAVVIGTSATNLTLENAFEAVLGYTVANDVTNVDQCPIDQRNFQGKSGKNYTPLGPWIETELADPENVATEVVINGAVVANSGSFNLPSSVAATLVYVTKWLTLEPGDVVLTGAPGTDLPVQPGDTVDITLAGIGTLSNTIA</sequence>
<keyword evidence="5" id="KW-0378">Hydrolase</keyword>
<evidence type="ECO:0000256" key="2">
    <source>
        <dbReference type="ARBA" id="ARBA00022723"/>
    </source>
</evidence>
<protein>
    <submittedName>
        <fullName evidence="5">Fumarylacetoacetate hydrolase</fullName>
    </submittedName>
</protein>
<evidence type="ECO:0000313" key="6">
    <source>
        <dbReference type="Proteomes" id="UP000237340"/>
    </source>
</evidence>
<dbReference type="InterPro" id="IPR011234">
    <property type="entry name" value="Fumarylacetoacetase-like_C"/>
</dbReference>
<reference evidence="5 6" key="1">
    <citation type="submission" date="2018-01" db="EMBL/GenBank/DDBJ databases">
        <title>Cryobacterium sp. nov., from glaciers in China.</title>
        <authorList>
            <person name="Liu Q."/>
            <person name="Xin Y.-H."/>
        </authorList>
    </citation>
    <scope>NUCLEOTIDE SEQUENCE [LARGE SCALE GENOMIC DNA]</scope>
    <source>
        <strain evidence="5 6">TMN-42</strain>
    </source>
</reference>
<feature type="domain" description="Fumarylacetoacetase-like C-terminal" evidence="3">
    <location>
        <begin position="63"/>
        <end position="242"/>
    </location>
</feature>
<organism evidence="5 6">
    <name type="scientific">Cryobacterium zongtaii</name>
    <dbReference type="NCBI Taxonomy" id="1259217"/>
    <lineage>
        <taxon>Bacteria</taxon>
        <taxon>Bacillati</taxon>
        <taxon>Actinomycetota</taxon>
        <taxon>Actinomycetes</taxon>
        <taxon>Micrococcales</taxon>
        <taxon>Microbacteriaceae</taxon>
        <taxon>Cryobacterium</taxon>
    </lineage>
</organism>
<dbReference type="Pfam" id="PF01557">
    <property type="entry name" value="FAA_hydrolase"/>
    <property type="match status" value="1"/>
</dbReference>
<dbReference type="EMBL" id="PPXD01000009">
    <property type="protein sequence ID" value="POH66560.1"/>
    <property type="molecule type" value="Genomic_DNA"/>
</dbReference>
<gene>
    <name evidence="5" type="ORF">C3B61_08350</name>
</gene>
<dbReference type="GO" id="GO:0046872">
    <property type="term" value="F:metal ion binding"/>
    <property type="evidence" value="ECO:0007669"/>
    <property type="project" value="UniProtKB-KW"/>
</dbReference>
<dbReference type="PANTHER" id="PTHR42796">
    <property type="entry name" value="FUMARYLACETOACETATE HYDROLASE DOMAIN-CONTAINING PROTEIN 2A-RELATED"/>
    <property type="match status" value="1"/>
</dbReference>
<evidence type="ECO:0000259" key="4">
    <source>
        <dbReference type="Pfam" id="PF10370"/>
    </source>
</evidence>
<dbReference type="PANTHER" id="PTHR42796:SF4">
    <property type="entry name" value="FUMARYLACETOACETATE HYDROLASE DOMAIN-CONTAINING PROTEIN 2A"/>
    <property type="match status" value="1"/>
</dbReference>
<keyword evidence="2" id="KW-0479">Metal-binding</keyword>
<evidence type="ECO:0000259" key="3">
    <source>
        <dbReference type="Pfam" id="PF01557"/>
    </source>
</evidence>
<dbReference type="InterPro" id="IPR051121">
    <property type="entry name" value="FAH"/>
</dbReference>
<dbReference type="InterPro" id="IPR018833">
    <property type="entry name" value="Rv2993c-like_N"/>
</dbReference>
<dbReference type="RefSeq" id="WP_103460200.1">
    <property type="nucleotide sequence ID" value="NZ_PPXD01000009.1"/>
</dbReference>
<keyword evidence="6" id="KW-1185">Reference proteome</keyword>
<comment type="caution">
    <text evidence="5">The sequence shown here is derived from an EMBL/GenBank/DDBJ whole genome shotgun (WGS) entry which is preliminary data.</text>
</comment>
<proteinExistence type="inferred from homology"/>
<dbReference type="SUPFAM" id="SSF56529">
    <property type="entry name" value="FAH"/>
    <property type="match status" value="1"/>
</dbReference>
<dbReference type="GO" id="GO:0016787">
    <property type="term" value="F:hydrolase activity"/>
    <property type="evidence" value="ECO:0007669"/>
    <property type="project" value="UniProtKB-KW"/>
</dbReference>
<accession>A0A2S3ZGP0</accession>
<feature type="domain" description="Rv2993c-like N-terminal" evidence="4">
    <location>
        <begin position="1"/>
        <end position="49"/>
    </location>
</feature>